<feature type="transmembrane region" description="Helical" evidence="6">
    <location>
        <begin position="42"/>
        <end position="63"/>
    </location>
</feature>
<evidence type="ECO:0000313" key="8">
    <source>
        <dbReference type="EMBL" id="RDW76171.1"/>
    </source>
</evidence>
<feature type="domain" description="Rhodopsin" evidence="7">
    <location>
        <begin position="24"/>
        <end position="257"/>
    </location>
</feature>
<comment type="subcellular location">
    <subcellularLocation>
        <location evidence="1">Membrane</location>
        <topology evidence="1">Multi-pass membrane protein</topology>
    </subcellularLocation>
</comment>
<keyword evidence="4 6" id="KW-0472">Membrane</keyword>
<keyword evidence="9" id="KW-1185">Reference proteome</keyword>
<dbReference type="InterPro" id="IPR052337">
    <property type="entry name" value="SAT4-like"/>
</dbReference>
<gene>
    <name evidence="8" type="ORF">BP5796_06992</name>
</gene>
<feature type="transmembrane region" description="Helical" evidence="6">
    <location>
        <begin position="129"/>
        <end position="151"/>
    </location>
</feature>
<evidence type="ECO:0000259" key="7">
    <source>
        <dbReference type="Pfam" id="PF20684"/>
    </source>
</evidence>
<organism evidence="8 9">
    <name type="scientific">Coleophoma crateriformis</name>
    <dbReference type="NCBI Taxonomy" id="565419"/>
    <lineage>
        <taxon>Eukaryota</taxon>
        <taxon>Fungi</taxon>
        <taxon>Dikarya</taxon>
        <taxon>Ascomycota</taxon>
        <taxon>Pezizomycotina</taxon>
        <taxon>Leotiomycetes</taxon>
        <taxon>Helotiales</taxon>
        <taxon>Dermateaceae</taxon>
        <taxon>Coleophoma</taxon>
    </lineage>
</organism>
<comment type="caution">
    <text evidence="8">The sequence shown here is derived from an EMBL/GenBank/DDBJ whole genome shotgun (WGS) entry which is preliminary data.</text>
</comment>
<keyword evidence="2 6" id="KW-0812">Transmembrane</keyword>
<evidence type="ECO:0000256" key="4">
    <source>
        <dbReference type="ARBA" id="ARBA00023136"/>
    </source>
</evidence>
<reference evidence="8 9" key="1">
    <citation type="journal article" date="2018" name="IMA Fungus">
        <title>IMA Genome-F 9: Draft genome sequence of Annulohypoxylon stygium, Aspergillus mulundensis, Berkeleyomyces basicola (syn. Thielaviopsis basicola), Ceratocystis smalleyi, two Cercospora beticola strains, Coleophoma cylindrospora, Fusarium fracticaudum, Phialophora cf. hyalina, and Morchella septimelata.</title>
        <authorList>
            <person name="Wingfield B.D."/>
            <person name="Bills G.F."/>
            <person name="Dong Y."/>
            <person name="Huang W."/>
            <person name="Nel W.J."/>
            <person name="Swalarsk-Parry B.S."/>
            <person name="Vaghefi N."/>
            <person name="Wilken P.M."/>
            <person name="An Z."/>
            <person name="de Beer Z.W."/>
            <person name="De Vos L."/>
            <person name="Chen L."/>
            <person name="Duong T.A."/>
            <person name="Gao Y."/>
            <person name="Hammerbacher A."/>
            <person name="Kikkert J.R."/>
            <person name="Li Y."/>
            <person name="Li H."/>
            <person name="Li K."/>
            <person name="Li Q."/>
            <person name="Liu X."/>
            <person name="Ma X."/>
            <person name="Naidoo K."/>
            <person name="Pethybridge S.J."/>
            <person name="Sun J."/>
            <person name="Steenkamp E.T."/>
            <person name="van der Nest M.A."/>
            <person name="van Wyk S."/>
            <person name="Wingfield M.J."/>
            <person name="Xiong C."/>
            <person name="Yue Q."/>
            <person name="Zhang X."/>
        </authorList>
    </citation>
    <scope>NUCLEOTIDE SEQUENCE [LARGE SCALE GENOMIC DNA]</scope>
    <source>
        <strain evidence="8 9">BP5796</strain>
    </source>
</reference>
<dbReference type="Proteomes" id="UP000256328">
    <property type="component" value="Unassembled WGS sequence"/>
</dbReference>
<accession>A0A3D8RQU5</accession>
<name>A0A3D8RQU5_9HELO</name>
<dbReference type="Pfam" id="PF20684">
    <property type="entry name" value="Fung_rhodopsin"/>
    <property type="match status" value="1"/>
</dbReference>
<dbReference type="PANTHER" id="PTHR33048">
    <property type="entry name" value="PTH11-LIKE INTEGRAL MEMBRANE PROTEIN (AFU_ORTHOLOGUE AFUA_5G11245)"/>
    <property type="match status" value="1"/>
</dbReference>
<protein>
    <recommendedName>
        <fullName evidence="7">Rhodopsin domain-containing protein</fullName>
    </recommendedName>
</protein>
<dbReference type="OrthoDB" id="4329349at2759"/>
<feature type="transmembrane region" description="Helical" evidence="6">
    <location>
        <begin position="213"/>
        <end position="238"/>
    </location>
</feature>
<dbReference type="InterPro" id="IPR049326">
    <property type="entry name" value="Rhodopsin_dom_fungi"/>
</dbReference>
<dbReference type="PANTHER" id="PTHR33048:SF2">
    <property type="entry name" value="SRPK"/>
    <property type="match status" value="1"/>
</dbReference>
<evidence type="ECO:0000313" key="9">
    <source>
        <dbReference type="Proteomes" id="UP000256328"/>
    </source>
</evidence>
<proteinExistence type="inferred from homology"/>
<feature type="transmembrane region" description="Helical" evidence="6">
    <location>
        <begin position="98"/>
        <end position="117"/>
    </location>
</feature>
<feature type="transmembrane region" description="Helical" evidence="6">
    <location>
        <begin position="12"/>
        <end position="30"/>
    </location>
</feature>
<keyword evidence="3 6" id="KW-1133">Transmembrane helix</keyword>
<comment type="similarity">
    <text evidence="5">Belongs to the SAT4 family.</text>
</comment>
<dbReference type="AlphaFoldDB" id="A0A3D8RQU5"/>
<dbReference type="EMBL" id="PDLN01000009">
    <property type="protein sequence ID" value="RDW76171.1"/>
    <property type="molecule type" value="Genomic_DNA"/>
</dbReference>
<dbReference type="GO" id="GO:0016020">
    <property type="term" value="C:membrane"/>
    <property type="evidence" value="ECO:0007669"/>
    <property type="project" value="UniProtKB-SubCell"/>
</dbReference>
<evidence type="ECO:0000256" key="2">
    <source>
        <dbReference type="ARBA" id="ARBA00022692"/>
    </source>
</evidence>
<evidence type="ECO:0000256" key="1">
    <source>
        <dbReference type="ARBA" id="ARBA00004141"/>
    </source>
</evidence>
<feature type="transmembrane region" description="Helical" evidence="6">
    <location>
        <begin position="171"/>
        <end position="193"/>
    </location>
</feature>
<evidence type="ECO:0000256" key="5">
    <source>
        <dbReference type="ARBA" id="ARBA00038359"/>
    </source>
</evidence>
<sequence>MSARRSFQIETWTELGVAILIVILRIGIRYKTVGVPKFRIDDYLIIPTLLFFIITSVLGVLVYDYGSISGLSADQILNLGPAERTKIELGGKLNVVSWAGYVCCIWFSKACLLGYYNSFTNLSWQQKRFLKISAVAVAATFVGVLLTVLAHCSPIQNNWRTDIAPSYNCQYGYINVYVAYACHLSTDLLLLCIPIPIIHNLLQTRLSFGRKGLLIICLCTGTFTIAAAVTTLIISLSIQSNAGVGVLWGNREQFVWIVFLNTPSIFSVFKTEVWSSSPKAFATSCAELDYCIQPSQPASPRIG</sequence>
<evidence type="ECO:0000256" key="3">
    <source>
        <dbReference type="ARBA" id="ARBA00022989"/>
    </source>
</evidence>
<evidence type="ECO:0000256" key="6">
    <source>
        <dbReference type="SAM" id="Phobius"/>
    </source>
</evidence>